<accession>A0ACD1ACH0</accession>
<name>A0ACD1ACH0_9FIRM</name>
<proteinExistence type="predicted"/>
<dbReference type="EMBL" id="CP042469">
    <property type="protein sequence ID" value="QOX64180.1"/>
    <property type="molecule type" value="Genomic_DNA"/>
</dbReference>
<dbReference type="Proteomes" id="UP000594014">
    <property type="component" value="Chromosome"/>
</dbReference>
<organism evidence="1 2">
    <name type="scientific">Anoxybacterium hadale</name>
    <dbReference type="NCBI Taxonomy" id="3408580"/>
    <lineage>
        <taxon>Bacteria</taxon>
        <taxon>Bacillati</taxon>
        <taxon>Bacillota</taxon>
        <taxon>Clostridia</taxon>
        <taxon>Peptostreptococcales</taxon>
        <taxon>Anaerovoracaceae</taxon>
        <taxon>Anoxybacterium</taxon>
    </lineage>
</organism>
<sequence>MKYEKIRKQVLDAILEAVEMGLIKGTSGNIAVRDEVEDVIAITPSSIAYKTMKAEDIAIVDLNGKWIDGPYKPSSETPMHTAVLRARKDIKATVHTHGMFATIMAMDEEALQPTTPPQAEFAPVEIVPFIMPGSDDLADSVVSTLGVDGRAVMLKNHGMFCCGKTIKDAMAATIYTEEMATTAYYAKVLGNFKPLPEAAIVKMKELIAADKAV</sequence>
<evidence type="ECO:0000313" key="2">
    <source>
        <dbReference type="Proteomes" id="UP000594014"/>
    </source>
</evidence>
<gene>
    <name evidence="1" type="ORF">FRZ06_12940</name>
</gene>
<protein>
    <submittedName>
        <fullName evidence="1">Class II aldolase/adducin family protein</fullName>
    </submittedName>
</protein>
<keyword evidence="2" id="KW-1185">Reference proteome</keyword>
<evidence type="ECO:0000313" key="1">
    <source>
        <dbReference type="EMBL" id="QOX64180.1"/>
    </source>
</evidence>
<reference evidence="1" key="1">
    <citation type="submission" date="2019-08" db="EMBL/GenBank/DDBJ databases">
        <title>Genome sequence of Clostridiales bacterium MT110.</title>
        <authorList>
            <person name="Cao J."/>
        </authorList>
    </citation>
    <scope>NUCLEOTIDE SEQUENCE</scope>
    <source>
        <strain evidence="1">MT110</strain>
    </source>
</reference>